<reference evidence="3" key="1">
    <citation type="journal article" date="2023" name="Int. J. Syst. Evol. Microbiol.">
        <title>Claveliimonas bilis gen. nov., sp. nov., deoxycholic acid-producing bacteria isolated from human faeces, and reclassification of Sellimonas monacensis Zenner et al. 2021 as Claveliimonas monacensis comb. nov.</title>
        <authorList>
            <person name="Hisatomi A."/>
            <person name="Kastawa N.W.E.P.G."/>
            <person name="Song I."/>
            <person name="Ohkuma M."/>
            <person name="Fukiya S."/>
            <person name="Sakamoto M."/>
        </authorList>
    </citation>
    <scope>NUCLEOTIDE SEQUENCE [LARGE SCALE GENOMIC DNA]</scope>
    <source>
        <strain evidence="3">12BBH14</strain>
    </source>
</reference>
<keyword evidence="1" id="KW-0175">Coiled coil</keyword>
<dbReference type="Pfam" id="PF05565">
    <property type="entry name" value="Sipho_Gp157"/>
    <property type="match status" value="1"/>
</dbReference>
<organism evidence="2 3">
    <name type="scientific">Claveliimonas bilis</name>
    <dbReference type="NCBI Taxonomy" id="3028070"/>
    <lineage>
        <taxon>Bacteria</taxon>
        <taxon>Bacillati</taxon>
        <taxon>Bacillota</taxon>
        <taxon>Clostridia</taxon>
        <taxon>Lachnospirales</taxon>
        <taxon>Lachnospiraceae</taxon>
        <taxon>Claveliimonas</taxon>
    </lineage>
</organism>
<evidence type="ECO:0000313" key="2">
    <source>
        <dbReference type="EMBL" id="BDZ77223.1"/>
    </source>
</evidence>
<feature type="coiled-coil region" evidence="1">
    <location>
        <begin position="56"/>
        <end position="83"/>
    </location>
</feature>
<proteinExistence type="predicted"/>
<evidence type="ECO:0000256" key="1">
    <source>
        <dbReference type="SAM" id="Coils"/>
    </source>
</evidence>
<name>A0ABM8I2M7_9FIRM</name>
<dbReference type="EMBL" id="AP027742">
    <property type="protein sequence ID" value="BDZ77223.1"/>
    <property type="molecule type" value="Genomic_DNA"/>
</dbReference>
<sequence>MTLYELTERELALLDLMEDPNTDKEDLNLLIEASDQEFGRKLDAYATIRDRMLSDADMISKEINRLQKIKKAIEESEDSLKESIIMSIRALGKAKYETKLRTFLVKDCAPKLIVDDQEAVPAEYLVKQPDKINNAKLKKYLTEHGDEDCEYAHLESVQSLAIK</sequence>
<accession>A0ABM8I2M7</accession>
<evidence type="ECO:0000313" key="3">
    <source>
        <dbReference type="Proteomes" id="UP001305815"/>
    </source>
</evidence>
<dbReference type="InterPro" id="IPR008840">
    <property type="entry name" value="Sipho_Gp157"/>
</dbReference>
<evidence type="ECO:0008006" key="4">
    <source>
        <dbReference type="Google" id="ProtNLM"/>
    </source>
</evidence>
<dbReference type="RefSeq" id="WP_316266873.1">
    <property type="nucleotide sequence ID" value="NZ_AP027742.1"/>
</dbReference>
<dbReference type="Proteomes" id="UP001305815">
    <property type="component" value="Chromosome"/>
</dbReference>
<protein>
    <recommendedName>
        <fullName evidence="4">Siphovirus Gp157 family protein</fullName>
    </recommendedName>
</protein>
<keyword evidence="3" id="KW-1185">Reference proteome</keyword>
<gene>
    <name evidence="2" type="ORF">Lac1_14060</name>
</gene>